<evidence type="ECO:0000313" key="2">
    <source>
        <dbReference type="EMBL" id="OMD48071.1"/>
    </source>
</evidence>
<evidence type="ECO:0000256" key="1">
    <source>
        <dbReference type="SAM" id="MobiDB-lite"/>
    </source>
</evidence>
<reference evidence="2 3" key="1">
    <citation type="submission" date="2016-10" db="EMBL/GenBank/DDBJ databases">
        <title>Paenibacillus species isolates.</title>
        <authorList>
            <person name="Beno S.M."/>
        </authorList>
    </citation>
    <scope>NUCLEOTIDE SEQUENCE [LARGE SCALE GENOMIC DNA]</scope>
    <source>
        <strain evidence="2 3">FSL H7-0744</strain>
    </source>
</reference>
<accession>A0ABX3HGC1</accession>
<feature type="region of interest" description="Disordered" evidence="1">
    <location>
        <begin position="1"/>
        <end position="35"/>
    </location>
</feature>
<dbReference type="EMBL" id="MPTB01000013">
    <property type="protein sequence ID" value="OMD48071.1"/>
    <property type="molecule type" value="Genomic_DNA"/>
</dbReference>
<keyword evidence="3" id="KW-1185">Reference proteome</keyword>
<protein>
    <recommendedName>
        <fullName evidence="4">Nitrogen fixation protein</fullName>
    </recommendedName>
</protein>
<evidence type="ECO:0008006" key="4">
    <source>
        <dbReference type="Google" id="ProtNLM"/>
    </source>
</evidence>
<dbReference type="InterPro" id="IPR004952">
    <property type="entry name" value="NifX-assoc_nitrogen_fix"/>
</dbReference>
<evidence type="ECO:0000313" key="3">
    <source>
        <dbReference type="Proteomes" id="UP000187412"/>
    </source>
</evidence>
<organism evidence="2 3">
    <name type="scientific">Paenibacillus borealis</name>
    <dbReference type="NCBI Taxonomy" id="160799"/>
    <lineage>
        <taxon>Bacteria</taxon>
        <taxon>Bacillati</taxon>
        <taxon>Bacillota</taxon>
        <taxon>Bacilli</taxon>
        <taxon>Bacillales</taxon>
        <taxon>Paenibacillaceae</taxon>
        <taxon>Paenibacillus</taxon>
    </lineage>
</organism>
<dbReference type="Proteomes" id="UP000187412">
    <property type="component" value="Unassembled WGS sequence"/>
</dbReference>
<dbReference type="Gene3D" id="1.10.3100.20">
    <property type="entry name" value="Protein of unknown function DUF269"/>
    <property type="match status" value="1"/>
</dbReference>
<proteinExistence type="predicted"/>
<sequence>MEPMAKTNISLSGEAAQEGAAVQRRSRSSHKPLDPDTADAFVRRLCYLLDTEDFFGKYASFTPQAKIAKQFLASAEDKSKSEFNCAVSPEVRHQVPLVFQAVAGVMEEKSGVIVQSTAEINGEGFGRGLLYTGRVILVLRSLRAGFPFPFTAEEKVIRYGVECVEEGLAFLHKYKEITALHGLLSLEG</sequence>
<name>A0ABX3HGC1_PAEBO</name>
<gene>
    <name evidence="2" type="ORF">BSK56_12255</name>
</gene>
<dbReference type="RefSeq" id="WP_076110765.1">
    <property type="nucleotide sequence ID" value="NZ_MPTB01000013.1"/>
</dbReference>
<comment type="caution">
    <text evidence="2">The sequence shown here is derived from an EMBL/GenBank/DDBJ whole genome shotgun (WGS) entry which is preliminary data.</text>
</comment>
<dbReference type="Pfam" id="PF03270">
    <property type="entry name" value="DUF269"/>
    <property type="match status" value="1"/>
</dbReference>